<dbReference type="Gene3D" id="1.25.40.10">
    <property type="entry name" value="Tetratricopeptide repeat domain"/>
    <property type="match status" value="1"/>
</dbReference>
<dbReference type="RefSeq" id="WP_154458598.1">
    <property type="nucleotide sequence ID" value="NZ_VUMV01000008.1"/>
</dbReference>
<evidence type="ECO:0000256" key="2">
    <source>
        <dbReference type="SAM" id="MobiDB-lite"/>
    </source>
</evidence>
<accession>A0A7X2P9G3</accession>
<feature type="region of interest" description="Disordered" evidence="2">
    <location>
        <begin position="181"/>
        <end position="212"/>
    </location>
</feature>
<feature type="coiled-coil region" evidence="1">
    <location>
        <begin position="139"/>
        <end position="166"/>
    </location>
</feature>
<keyword evidence="5" id="KW-1185">Reference proteome</keyword>
<sequence>MNQGFFAVPAVLAVSFVGLLLFNHMPEQQYKSRLHSGEKYADAFDYENAALAYMDAIAIMPKTDRAYMELSDTYLLQAKSADESDTKAIKEAYQNAADTLVDLTKAVKPEEAAFNYTAVYISLGDVYMDQGDYLEDSDADEAEKAYENADEAYQNAAELIKDGQAESDIAAYIRKQQEKIGNLQNTNAEDAKSDSADTDAAENTDNPQTREEQDLAAYKSILDQLYADVTGSADSIELSEDTDYILQLKQNGEDAENNLGYSFMDMDGDGTDELLIVPLGQYADSSQVILMYGMAEDGTPKRVFSSVGRDYYYLCEDNVIKNLAVGGASYFIYYFEKYDSSGQPQIIERLGYDAFNHPENPWYITDTNDSDPENDTLITEDQYNSILAKYVKVTPDKRTPFSQYPGADTLNTTDQKALLAAVAYYSRTEGTGITLSASDQKLFWEVMKFYFSEAHRDEMMSDGHIIATADQIEKVARAVFQNFTTIPEVPDDLSTYRQVVLQADGTYSLGVGDAGAWDFKFQSKQQEADGSVTAIYTEITPDGSSESVVCDTFHLVPEDEDPAVGEHLYYKVQSLDTVSQ</sequence>
<evidence type="ECO:0000313" key="5">
    <source>
        <dbReference type="Proteomes" id="UP000466864"/>
    </source>
</evidence>
<gene>
    <name evidence="4" type="ORF">FYJ60_10170</name>
</gene>
<evidence type="ECO:0000256" key="3">
    <source>
        <dbReference type="SAM" id="Phobius"/>
    </source>
</evidence>
<reference evidence="4 5" key="1">
    <citation type="submission" date="2019-08" db="EMBL/GenBank/DDBJ databases">
        <title>In-depth cultivation of the pig gut microbiome towards novel bacterial diversity and tailored functional studies.</title>
        <authorList>
            <person name="Wylensek D."/>
            <person name="Hitch T.C.A."/>
            <person name="Clavel T."/>
        </authorList>
    </citation>
    <scope>NUCLEOTIDE SEQUENCE [LARGE SCALE GENOMIC DNA]</scope>
    <source>
        <strain evidence="4 5">Oil+RF-744-WCA-WT-13</strain>
    </source>
</reference>
<dbReference type="AlphaFoldDB" id="A0A7X2P9G3"/>
<keyword evidence="3" id="KW-0812">Transmembrane</keyword>
<evidence type="ECO:0000256" key="1">
    <source>
        <dbReference type="SAM" id="Coils"/>
    </source>
</evidence>
<dbReference type="Proteomes" id="UP000466864">
    <property type="component" value="Unassembled WGS sequence"/>
</dbReference>
<proteinExistence type="predicted"/>
<evidence type="ECO:0000313" key="4">
    <source>
        <dbReference type="EMBL" id="MST82682.1"/>
    </source>
</evidence>
<comment type="caution">
    <text evidence="4">The sequence shown here is derived from an EMBL/GenBank/DDBJ whole genome shotgun (WGS) entry which is preliminary data.</text>
</comment>
<feature type="transmembrane region" description="Helical" evidence="3">
    <location>
        <begin position="6"/>
        <end position="23"/>
    </location>
</feature>
<protein>
    <submittedName>
        <fullName evidence="4">Uncharacterized protein</fullName>
    </submittedName>
</protein>
<keyword evidence="1" id="KW-0175">Coiled coil</keyword>
<name>A0A7X2P9G3_9FIRM</name>
<dbReference type="InterPro" id="IPR011990">
    <property type="entry name" value="TPR-like_helical_dom_sf"/>
</dbReference>
<organism evidence="4 5">
    <name type="scientific">Bilifractor porci</name>
    <dbReference type="NCBI Taxonomy" id="2606636"/>
    <lineage>
        <taxon>Bacteria</taxon>
        <taxon>Bacillati</taxon>
        <taxon>Bacillota</taxon>
        <taxon>Clostridia</taxon>
        <taxon>Lachnospirales</taxon>
        <taxon>Lachnospiraceae</taxon>
        <taxon>Bilifractor</taxon>
    </lineage>
</organism>
<keyword evidence="3" id="KW-0472">Membrane</keyword>
<keyword evidence="3" id="KW-1133">Transmembrane helix</keyword>
<dbReference type="EMBL" id="VUMV01000008">
    <property type="protein sequence ID" value="MST82682.1"/>
    <property type="molecule type" value="Genomic_DNA"/>
</dbReference>